<accession>A0A1H2SJR9</accession>
<protein>
    <submittedName>
        <fullName evidence="2">Uncharacterized protein</fullName>
    </submittedName>
</protein>
<dbReference type="Proteomes" id="UP000198816">
    <property type="component" value="Unassembled WGS sequence"/>
</dbReference>
<evidence type="ECO:0000313" key="3">
    <source>
        <dbReference type="Proteomes" id="UP000198816"/>
    </source>
</evidence>
<proteinExistence type="predicted"/>
<dbReference type="EMBL" id="FNNZ01000003">
    <property type="protein sequence ID" value="SDW31705.1"/>
    <property type="molecule type" value="Genomic_DNA"/>
</dbReference>
<dbReference type="AlphaFoldDB" id="A0A1H2SJR9"/>
<evidence type="ECO:0000256" key="1">
    <source>
        <dbReference type="SAM" id="MobiDB-lite"/>
    </source>
</evidence>
<reference evidence="3" key="1">
    <citation type="submission" date="2016-10" db="EMBL/GenBank/DDBJ databases">
        <authorList>
            <person name="Varghese N."/>
            <person name="Submissions S."/>
        </authorList>
    </citation>
    <scope>NUCLEOTIDE SEQUENCE [LARGE SCALE GENOMIC DNA]</scope>
    <source>
        <strain evidence="3">DSM 217</strain>
    </source>
</reference>
<name>A0A1H2SJR9_THIRO</name>
<evidence type="ECO:0000313" key="2">
    <source>
        <dbReference type="EMBL" id="SDW31705.1"/>
    </source>
</evidence>
<organism evidence="2 3">
    <name type="scientific">Thiocapsa roseopersicina</name>
    <dbReference type="NCBI Taxonomy" id="1058"/>
    <lineage>
        <taxon>Bacteria</taxon>
        <taxon>Pseudomonadati</taxon>
        <taxon>Pseudomonadota</taxon>
        <taxon>Gammaproteobacteria</taxon>
        <taxon>Chromatiales</taxon>
        <taxon>Chromatiaceae</taxon>
        <taxon>Thiocapsa</taxon>
    </lineage>
</organism>
<keyword evidence="3" id="KW-1185">Reference proteome</keyword>
<sequence>MAVSDIFPDDMQGHTPLLLGCHTELPKSRGPNPNG</sequence>
<gene>
    <name evidence="2" type="ORF">SAMN05421783_1039</name>
</gene>
<feature type="region of interest" description="Disordered" evidence="1">
    <location>
        <begin position="1"/>
        <end position="35"/>
    </location>
</feature>